<dbReference type="PANTHER" id="PTHR43401:SF2">
    <property type="entry name" value="L-THREONINE 3-DEHYDROGENASE"/>
    <property type="match status" value="1"/>
</dbReference>
<dbReference type="InterPro" id="IPR013154">
    <property type="entry name" value="ADH-like_N"/>
</dbReference>
<comment type="cofactor">
    <cofactor evidence="1">
        <name>Zn(2+)</name>
        <dbReference type="ChEBI" id="CHEBI:29105"/>
    </cofactor>
</comment>
<dbReference type="InterPro" id="IPR036291">
    <property type="entry name" value="NAD(P)-bd_dom_sf"/>
</dbReference>
<dbReference type="PANTHER" id="PTHR43401">
    <property type="entry name" value="L-THREONINE 3-DEHYDROGENASE"/>
    <property type="match status" value="1"/>
</dbReference>
<name>A0A3M9MGQ9_9MICO</name>
<keyword evidence="4" id="KW-0560">Oxidoreductase</keyword>
<evidence type="ECO:0000256" key="3">
    <source>
        <dbReference type="ARBA" id="ARBA00022833"/>
    </source>
</evidence>
<evidence type="ECO:0000256" key="1">
    <source>
        <dbReference type="ARBA" id="ARBA00001947"/>
    </source>
</evidence>
<dbReference type="Proteomes" id="UP000271678">
    <property type="component" value="Unassembled WGS sequence"/>
</dbReference>
<dbReference type="GO" id="GO:0016491">
    <property type="term" value="F:oxidoreductase activity"/>
    <property type="evidence" value="ECO:0007669"/>
    <property type="project" value="UniProtKB-KW"/>
</dbReference>
<dbReference type="GO" id="GO:0046872">
    <property type="term" value="F:metal ion binding"/>
    <property type="evidence" value="ECO:0007669"/>
    <property type="project" value="UniProtKB-KW"/>
</dbReference>
<evidence type="ECO:0000259" key="6">
    <source>
        <dbReference type="Pfam" id="PF16912"/>
    </source>
</evidence>
<feature type="domain" description="Alcohol dehydrogenase-like N-terminal" evidence="5">
    <location>
        <begin position="27"/>
        <end position="139"/>
    </location>
</feature>
<dbReference type="InterPro" id="IPR031640">
    <property type="entry name" value="Glu_dehyd_C"/>
</dbReference>
<feature type="domain" description="Glucose dehydrogenase C-terminal" evidence="6">
    <location>
        <begin position="146"/>
        <end position="347"/>
    </location>
</feature>
<sequence length="349" mass="36812">MRALTVIPGKAGSLAVQDVPEPDDALGDVLVDGMAVGVCATDRELAEGLYGWAPAGSERLVIGHESLGRVRTAPDGSGFAPGDLIVGVVRMPDPRPCGACAHGEWDMCRNGEYTEHGIKSLHGFAAERWRVRSDHAVRLDPRLEPVGMLLEPTTIVAKAWEQVDRIGARAWSDPQSVLITGAGPVGLLAALIGAQRGLDVHVLDRMAGGVKPELVRMLGATYHAGDAAELVERLAPDVVIEGTGAVPVVRAVLSNPKPYAITVLTGLSNPGEHVTIDLGPVNRAMVLGNAVAVGSVNANLRHYETGAAVLAAADLGWLQRMITRRVPMERYADAFAAQPDDVKVVLTVE</sequence>
<dbReference type="CDD" id="cd08230">
    <property type="entry name" value="glucose_DH"/>
    <property type="match status" value="1"/>
</dbReference>
<keyword evidence="3" id="KW-0862">Zinc</keyword>
<evidence type="ECO:0000313" key="7">
    <source>
        <dbReference type="EMBL" id="RNI24684.1"/>
    </source>
</evidence>
<dbReference type="InterPro" id="IPR050129">
    <property type="entry name" value="Zn_alcohol_dh"/>
</dbReference>
<dbReference type="InterPro" id="IPR011032">
    <property type="entry name" value="GroES-like_sf"/>
</dbReference>
<dbReference type="AlphaFoldDB" id="A0A3M9MGQ9"/>
<gene>
    <name evidence="7" type="ORF">EFY87_02980</name>
</gene>
<protein>
    <submittedName>
        <fullName evidence="7">Theronine dehydrogenase</fullName>
    </submittedName>
</protein>
<proteinExistence type="predicted"/>
<evidence type="ECO:0000259" key="5">
    <source>
        <dbReference type="Pfam" id="PF08240"/>
    </source>
</evidence>
<dbReference type="Pfam" id="PF08240">
    <property type="entry name" value="ADH_N"/>
    <property type="match status" value="1"/>
</dbReference>
<evidence type="ECO:0000313" key="8">
    <source>
        <dbReference type="Proteomes" id="UP000271678"/>
    </source>
</evidence>
<dbReference type="SUPFAM" id="SSF51735">
    <property type="entry name" value="NAD(P)-binding Rossmann-fold domains"/>
    <property type="match status" value="1"/>
</dbReference>
<comment type="caution">
    <text evidence="7">The sequence shown here is derived from an EMBL/GenBank/DDBJ whole genome shotgun (WGS) entry which is preliminary data.</text>
</comment>
<accession>A0A3M9MGQ9</accession>
<evidence type="ECO:0000256" key="4">
    <source>
        <dbReference type="ARBA" id="ARBA00023002"/>
    </source>
</evidence>
<dbReference type="Gene3D" id="3.40.50.720">
    <property type="entry name" value="NAD(P)-binding Rossmann-like Domain"/>
    <property type="match status" value="1"/>
</dbReference>
<dbReference type="OrthoDB" id="9797931at2"/>
<keyword evidence="2" id="KW-0479">Metal-binding</keyword>
<dbReference type="EMBL" id="RJJQ01000002">
    <property type="protein sequence ID" value="RNI24684.1"/>
    <property type="molecule type" value="Genomic_DNA"/>
</dbReference>
<evidence type="ECO:0000256" key="2">
    <source>
        <dbReference type="ARBA" id="ARBA00022723"/>
    </source>
</evidence>
<reference evidence="7 8" key="1">
    <citation type="submission" date="2018-11" db="EMBL/GenBank/DDBJ databases">
        <title>Draft genome of Simplicispira Flexivirga sp. BO-16.</title>
        <authorList>
            <person name="Im W.T."/>
        </authorList>
    </citation>
    <scope>NUCLEOTIDE SEQUENCE [LARGE SCALE GENOMIC DNA]</scope>
    <source>
        <strain evidence="7 8">BO-16</strain>
    </source>
</reference>
<dbReference type="Pfam" id="PF16912">
    <property type="entry name" value="Glu_dehyd_C"/>
    <property type="match status" value="1"/>
</dbReference>
<organism evidence="7 8">
    <name type="scientific">Flexivirga caeni</name>
    <dbReference type="NCBI Taxonomy" id="2294115"/>
    <lineage>
        <taxon>Bacteria</taxon>
        <taxon>Bacillati</taxon>
        <taxon>Actinomycetota</taxon>
        <taxon>Actinomycetes</taxon>
        <taxon>Micrococcales</taxon>
        <taxon>Dermacoccaceae</taxon>
        <taxon>Flexivirga</taxon>
    </lineage>
</organism>
<dbReference type="Gene3D" id="3.90.180.10">
    <property type="entry name" value="Medium-chain alcohol dehydrogenases, catalytic domain"/>
    <property type="match status" value="1"/>
</dbReference>
<dbReference type="SUPFAM" id="SSF50129">
    <property type="entry name" value="GroES-like"/>
    <property type="match status" value="1"/>
</dbReference>
<keyword evidence="8" id="KW-1185">Reference proteome</keyword>
<dbReference type="RefSeq" id="WP_123269977.1">
    <property type="nucleotide sequence ID" value="NZ_RJJQ01000002.1"/>
</dbReference>